<dbReference type="GO" id="GO:0004386">
    <property type="term" value="F:helicase activity"/>
    <property type="evidence" value="ECO:0007669"/>
    <property type="project" value="UniProtKB-KW"/>
</dbReference>
<keyword evidence="1" id="KW-0547">Nucleotide-binding</keyword>
<keyword evidence="4" id="KW-0067">ATP-binding</keyword>
<evidence type="ECO:0000256" key="1">
    <source>
        <dbReference type="ARBA" id="ARBA00022741"/>
    </source>
</evidence>
<dbReference type="PANTHER" id="PTHR45766:SF6">
    <property type="entry name" value="SWI_SNF-RELATED MATRIX-ASSOCIATED ACTIN-DEPENDENT REGULATOR OF CHROMATIN SUBFAMILY A-LIKE PROTEIN 1"/>
    <property type="match status" value="1"/>
</dbReference>
<dbReference type="InterPro" id="IPR049730">
    <property type="entry name" value="SNF2/RAD54-like_C"/>
</dbReference>
<dbReference type="InterPro" id="IPR014001">
    <property type="entry name" value="Helicase_ATP-bd"/>
</dbReference>
<evidence type="ECO:0000256" key="2">
    <source>
        <dbReference type="ARBA" id="ARBA00022801"/>
    </source>
</evidence>
<dbReference type="PROSITE" id="PS51192">
    <property type="entry name" value="HELICASE_ATP_BIND_1"/>
    <property type="match status" value="1"/>
</dbReference>
<dbReference type="Pfam" id="PF00176">
    <property type="entry name" value="SNF2-rel_dom"/>
    <property type="match status" value="1"/>
</dbReference>
<dbReference type="CDD" id="cd18793">
    <property type="entry name" value="SF2_C_SNF"/>
    <property type="match status" value="1"/>
</dbReference>
<reference evidence="7" key="1">
    <citation type="journal article" date="2020" name="J. ISSAAS">
        <title>Lactobacilli and other gastrointestinal microbiota of Peromyscus leucopus, reservoir host for agents of Lyme disease and other zoonoses in North America.</title>
        <authorList>
            <person name="Milovic A."/>
            <person name="Bassam K."/>
            <person name="Shao H."/>
            <person name="Chatzistamou I."/>
            <person name="Tufts D.M."/>
            <person name="Diuk-Wasser M."/>
            <person name="Barbour A.G."/>
        </authorList>
    </citation>
    <scope>NUCLEOTIDE SEQUENCE</scope>
    <source>
        <strain evidence="7">LL90</strain>
    </source>
</reference>
<dbReference type="InterPro" id="IPR057342">
    <property type="entry name" value="DEXDc_RapA"/>
</dbReference>
<dbReference type="PROSITE" id="PS51194">
    <property type="entry name" value="HELICASE_CTER"/>
    <property type="match status" value="1"/>
</dbReference>
<dbReference type="SMART" id="SM00487">
    <property type="entry name" value="DEXDc"/>
    <property type="match status" value="1"/>
</dbReference>
<proteinExistence type="predicted"/>
<feature type="domain" description="Helicase C-terminal" evidence="6">
    <location>
        <begin position="405"/>
        <end position="578"/>
    </location>
</feature>
<keyword evidence="2" id="KW-0378">Hydrolase</keyword>
<evidence type="ECO:0000259" key="6">
    <source>
        <dbReference type="PROSITE" id="PS51194"/>
    </source>
</evidence>
<sequence length="956" mass="110032">MNSDYQSKYWALEVQTSANNTDINKLSGSLVTSNIDLNPHQIDAALFALKSPVSQGAILADEVGLGKTIEAGIILSEYFSRSKKHLLVIAPASLRTQWKNELEEKFNLPAQIVDSSIWHQPHRKKGISPFDFEGVTIVSYNFVVQGTKDFSPYPWDLVVFDEAHKLRNFYKGDNKTANIIYKTFANTKKLLLTATPIQNSLMDIFSLVSLIDANILGNQDSFIDTYLYTERKHQELRQRLQSVLHRTLRKDVLEYIRYTNREAMTVAFEPTPEEEELYNQVSLYIKLHAKFGIQSHARNLVIMMIRKLMSSSTAAVKGTLEGIRNKVSMLQGLMDNGEDVTDLINIYDMTSQYDPEIKNYNRLYKGRGKILNPMEIDPEGKLLDNLIALADSIKVDGKTLKLISAIEEGFAKKKQRKVIIFTESYRTLEYLFDFLTENGFQDKIITFSGNNNSPLHNRIYKEYCRRYPGKVTVSKATDMRQAIVNHFRDDAEIMIATEAAAEGLNLQFCSLLINYDLPWNPQRIEQRIGRVHRYGQKQDVVIINFINKKNLADIRLYDILQYKFKLFDGVFGASDEILGSMFDGVDFERAVAKILDECRTEEEIAKAFDALQEMLNFKREQGIEQAKQLVLENLNPTLQEKLHVTQTRVETFLSRDKQIFWNLTKNILKIIEPGFFINEDTKTFGQFEAQVFPDVHSEINFAVNFSHRLDYTKRDTTYMYYKDKKALRRQPAAYNPQSAFGKRVLTTALELKTPPAHLIIKTPKLKSGLQGRVNVSLYRQTAPDINQRLICTFISHEGEKLDISPETFFDNIAAVEPIRDYGFANLLVSLHDNDIKSAADNDRKATAELLREETEKLNRWQYDEINGIRLGAAKIKNKIDAAHKKLFTEKIISRKLALRKKIAHLQEKYEMDNFASLDKEKAINLAYKRLLEKKKKALKFDYSSELVFDCTFTTFL</sequence>
<dbReference type="CDD" id="cd18011">
    <property type="entry name" value="DEXDc_RapA"/>
    <property type="match status" value="1"/>
</dbReference>
<dbReference type="Gene3D" id="3.40.50.300">
    <property type="entry name" value="P-loop containing nucleotide triphosphate hydrolases"/>
    <property type="match status" value="1"/>
</dbReference>
<gene>
    <name evidence="7" type="ORF">PlAlph_3000</name>
</gene>
<evidence type="ECO:0000256" key="4">
    <source>
        <dbReference type="ARBA" id="ARBA00022840"/>
    </source>
</evidence>
<keyword evidence="3 7" id="KW-0347">Helicase</keyword>
<feature type="domain" description="Helicase ATP-binding" evidence="5">
    <location>
        <begin position="48"/>
        <end position="214"/>
    </location>
</feature>
<name>A0A6G8F2L2_9PROT</name>
<evidence type="ECO:0000256" key="3">
    <source>
        <dbReference type="ARBA" id="ARBA00022806"/>
    </source>
</evidence>
<dbReference type="EMBL" id="MN990730">
    <property type="protein sequence ID" value="QIM10408.1"/>
    <property type="molecule type" value="Genomic_DNA"/>
</dbReference>
<dbReference type="InterPro" id="IPR001650">
    <property type="entry name" value="Helicase_C-like"/>
</dbReference>
<dbReference type="PANTHER" id="PTHR45766">
    <property type="entry name" value="DNA ANNEALING HELICASE AND ENDONUCLEASE ZRANB3 FAMILY MEMBER"/>
    <property type="match status" value="1"/>
</dbReference>
<organism evidence="7">
    <name type="scientific">uncultured Alphaproteobacteria bacterium</name>
    <dbReference type="NCBI Taxonomy" id="91750"/>
    <lineage>
        <taxon>Bacteria</taxon>
        <taxon>Pseudomonadati</taxon>
        <taxon>Pseudomonadota</taxon>
        <taxon>Alphaproteobacteria</taxon>
        <taxon>environmental samples</taxon>
    </lineage>
</organism>
<dbReference type="Pfam" id="PF00271">
    <property type="entry name" value="Helicase_C"/>
    <property type="match status" value="1"/>
</dbReference>
<dbReference type="SUPFAM" id="SSF52540">
    <property type="entry name" value="P-loop containing nucleoside triphosphate hydrolases"/>
    <property type="match status" value="2"/>
</dbReference>
<dbReference type="InterPro" id="IPR000330">
    <property type="entry name" value="SNF2_N"/>
</dbReference>
<evidence type="ECO:0000259" key="5">
    <source>
        <dbReference type="PROSITE" id="PS51192"/>
    </source>
</evidence>
<dbReference type="InterPro" id="IPR027417">
    <property type="entry name" value="P-loop_NTPase"/>
</dbReference>
<evidence type="ECO:0000313" key="7">
    <source>
        <dbReference type="EMBL" id="QIM10408.1"/>
    </source>
</evidence>
<dbReference type="InterPro" id="IPR038718">
    <property type="entry name" value="SNF2-like_sf"/>
</dbReference>
<dbReference type="Gene3D" id="3.40.50.10810">
    <property type="entry name" value="Tandem AAA-ATPase domain"/>
    <property type="match status" value="1"/>
</dbReference>
<protein>
    <submittedName>
        <fullName evidence="7">Helicase SNF2</fullName>
    </submittedName>
</protein>
<dbReference type="SMART" id="SM00490">
    <property type="entry name" value="HELICc"/>
    <property type="match status" value="1"/>
</dbReference>
<dbReference type="GO" id="GO:0005524">
    <property type="term" value="F:ATP binding"/>
    <property type="evidence" value="ECO:0007669"/>
    <property type="project" value="UniProtKB-KW"/>
</dbReference>
<dbReference type="GO" id="GO:0016787">
    <property type="term" value="F:hydrolase activity"/>
    <property type="evidence" value="ECO:0007669"/>
    <property type="project" value="UniProtKB-KW"/>
</dbReference>
<dbReference type="AlphaFoldDB" id="A0A6G8F2L2"/>
<accession>A0A6G8F2L2</accession>